<evidence type="ECO:0000256" key="4">
    <source>
        <dbReference type="ARBA" id="ARBA00022679"/>
    </source>
</evidence>
<dbReference type="InterPro" id="IPR001127">
    <property type="entry name" value="PTS_EIIA_1_perm"/>
</dbReference>
<sequence length="166" mass="18110">MFKWLFWKKGKPSKEIDVYAPVSGKILSLEEVPDPVFSEKMMGDGMAVEPIDGRVVAPFDGDIMQIFPTKHAVGIKAANGAEILIHVGLETVSMKGEGFESHVSQGDKVKKGDLLITFDLNLIREKANSTITPIIVTNGDMIENIAKKENDIVTAGEEVLLTVTVK</sequence>
<keyword evidence="4" id="KW-0808">Transferase</keyword>
<dbReference type="RefSeq" id="WP_003354947.1">
    <property type="nucleotide sequence ID" value="NZ_JH414761.1"/>
</dbReference>
<dbReference type="Proteomes" id="UP000011747">
    <property type="component" value="Unassembled WGS sequence"/>
</dbReference>
<dbReference type="FunFam" id="2.70.70.10:FF:000001">
    <property type="entry name" value="PTS system glucose-specific IIA component"/>
    <property type="match status" value="1"/>
</dbReference>
<dbReference type="Gene3D" id="2.70.70.10">
    <property type="entry name" value="Glucose Permease (Domain IIA)"/>
    <property type="match status" value="1"/>
</dbReference>
<accession>G9QNP0</accession>
<reference evidence="8 9" key="1">
    <citation type="submission" date="2011-09" db="EMBL/GenBank/DDBJ databases">
        <title>The Genome Sequence of Bacillus smithii 7_3_47FAA.</title>
        <authorList>
            <consortium name="The Broad Institute Genome Sequencing Platform"/>
            <person name="Earl A."/>
            <person name="Ward D."/>
            <person name="Feldgarden M."/>
            <person name="Gevers D."/>
            <person name="Daigneault M."/>
            <person name="Strauss J."/>
            <person name="Allen-Vercoe E."/>
            <person name="Young S.K."/>
            <person name="Zeng Q."/>
            <person name="Gargeya S."/>
            <person name="Fitzgerald M."/>
            <person name="Haas B."/>
            <person name="Abouelleil A."/>
            <person name="Alvarado L."/>
            <person name="Arachchi H.M."/>
            <person name="Berlin A."/>
            <person name="Brown A."/>
            <person name="Chapman S.B."/>
            <person name="Chen Z."/>
            <person name="Dunbar C."/>
            <person name="Freedman E."/>
            <person name="Gearin G."/>
            <person name="Goldberg J."/>
            <person name="Griggs A."/>
            <person name="Gujja S."/>
            <person name="Heiman D."/>
            <person name="Howarth C."/>
            <person name="Larson L."/>
            <person name="Lui A."/>
            <person name="MacDonald P.J.P."/>
            <person name="Montmayeur A."/>
            <person name="Murphy C."/>
            <person name="Neiman D."/>
            <person name="Pearson M."/>
            <person name="Priest M."/>
            <person name="Roberts A."/>
            <person name="Saif S."/>
            <person name="Shea T."/>
            <person name="Shenoy N."/>
            <person name="Sisk P."/>
            <person name="Stolte C."/>
            <person name="Sykes S."/>
            <person name="Wortman J."/>
            <person name="Nusbaum C."/>
            <person name="Birren B."/>
        </authorList>
    </citation>
    <scope>NUCLEOTIDE SEQUENCE [LARGE SCALE GENOMIC DNA]</scope>
    <source>
        <strain evidence="8 9">7_3_47FAA</strain>
    </source>
</reference>
<evidence type="ECO:0000256" key="3">
    <source>
        <dbReference type="ARBA" id="ARBA00022597"/>
    </source>
</evidence>
<dbReference type="Pfam" id="PF00358">
    <property type="entry name" value="PTS_EIIA_1"/>
    <property type="match status" value="1"/>
</dbReference>
<dbReference type="PROSITE" id="PS00371">
    <property type="entry name" value="PTS_EIIA_TYPE_1_HIS"/>
    <property type="match status" value="1"/>
</dbReference>
<evidence type="ECO:0000313" key="9">
    <source>
        <dbReference type="Proteomes" id="UP000011747"/>
    </source>
</evidence>
<evidence type="ECO:0000256" key="2">
    <source>
        <dbReference type="ARBA" id="ARBA00022448"/>
    </source>
</evidence>
<name>G9QNP0_9BACI</name>
<evidence type="ECO:0000256" key="5">
    <source>
        <dbReference type="ARBA" id="ARBA00022683"/>
    </source>
</evidence>
<dbReference type="InterPro" id="IPR050890">
    <property type="entry name" value="PTS_EIIA_component"/>
</dbReference>
<organism evidence="8 9">
    <name type="scientific">Bacillus smithii 7_3_47FAA</name>
    <dbReference type="NCBI Taxonomy" id="665952"/>
    <lineage>
        <taxon>Bacteria</taxon>
        <taxon>Bacillati</taxon>
        <taxon>Bacillota</taxon>
        <taxon>Bacilli</taxon>
        <taxon>Bacillales</taxon>
        <taxon>Bacillaceae</taxon>
        <taxon>Bacillus</taxon>
    </lineage>
</organism>
<gene>
    <name evidence="8" type="ORF">HMPREF1015_03036</name>
</gene>
<keyword evidence="2" id="KW-0813">Transport</keyword>
<keyword evidence="3" id="KW-0762">Sugar transport</keyword>
<keyword evidence="6" id="KW-0418">Kinase</keyword>
<dbReference type="NCBIfam" id="TIGR00830">
    <property type="entry name" value="PTBA"/>
    <property type="match status" value="1"/>
</dbReference>
<comment type="subcellular location">
    <subcellularLocation>
        <location evidence="1">Cytoplasm</location>
    </subcellularLocation>
</comment>
<dbReference type="AlphaFoldDB" id="G9QNP0"/>
<dbReference type="PANTHER" id="PTHR45008">
    <property type="entry name" value="PTS SYSTEM GLUCOSE-SPECIFIC EIIA COMPONENT"/>
    <property type="match status" value="1"/>
</dbReference>
<keyword evidence="5" id="KW-0598">Phosphotransferase system</keyword>
<keyword evidence="9" id="KW-1185">Reference proteome</keyword>
<dbReference type="PANTHER" id="PTHR45008:SF1">
    <property type="entry name" value="PTS SYSTEM GLUCOSE-SPECIFIC EIIA COMPONENT"/>
    <property type="match status" value="1"/>
</dbReference>
<dbReference type="HOGENOM" id="CLU_012312_5_3_9"/>
<evidence type="ECO:0000313" key="8">
    <source>
        <dbReference type="EMBL" id="EHL75149.1"/>
    </source>
</evidence>
<proteinExistence type="predicted"/>
<dbReference type="PROSITE" id="PS51093">
    <property type="entry name" value="PTS_EIIA_TYPE_1"/>
    <property type="match status" value="1"/>
</dbReference>
<protein>
    <submittedName>
        <fullName evidence="8">PTS system, glucose subfamily, IIA component</fullName>
    </submittedName>
</protein>
<dbReference type="InterPro" id="IPR011055">
    <property type="entry name" value="Dup_hybrid_motif"/>
</dbReference>
<dbReference type="GO" id="GO:0005737">
    <property type="term" value="C:cytoplasm"/>
    <property type="evidence" value="ECO:0007669"/>
    <property type="project" value="UniProtKB-SubCell"/>
</dbReference>
<dbReference type="GO" id="GO:0009401">
    <property type="term" value="P:phosphoenolpyruvate-dependent sugar phosphotransferase system"/>
    <property type="evidence" value="ECO:0007669"/>
    <property type="project" value="UniProtKB-KW"/>
</dbReference>
<comment type="caution">
    <text evidence="8">The sequence shown here is derived from an EMBL/GenBank/DDBJ whole genome shotgun (WGS) entry which is preliminary data.</text>
</comment>
<dbReference type="PATRIC" id="fig|665952.3.peg.2750"/>
<evidence type="ECO:0000256" key="1">
    <source>
        <dbReference type="ARBA" id="ARBA00004496"/>
    </source>
</evidence>
<dbReference type="EMBL" id="ACWF01000141">
    <property type="protein sequence ID" value="EHL75149.1"/>
    <property type="molecule type" value="Genomic_DNA"/>
</dbReference>
<dbReference type="GO" id="GO:0016301">
    <property type="term" value="F:kinase activity"/>
    <property type="evidence" value="ECO:0007669"/>
    <property type="project" value="UniProtKB-KW"/>
</dbReference>
<evidence type="ECO:0000259" key="7">
    <source>
        <dbReference type="PROSITE" id="PS51093"/>
    </source>
</evidence>
<feature type="domain" description="PTS EIIA type-1" evidence="7">
    <location>
        <begin position="34"/>
        <end position="138"/>
    </location>
</feature>
<evidence type="ECO:0000256" key="6">
    <source>
        <dbReference type="ARBA" id="ARBA00022777"/>
    </source>
</evidence>
<dbReference type="SUPFAM" id="SSF51261">
    <property type="entry name" value="Duplicated hybrid motif"/>
    <property type="match status" value="1"/>
</dbReference>